<keyword evidence="2" id="KW-0159">Chromosome partition</keyword>
<evidence type="ECO:0000313" key="5">
    <source>
        <dbReference type="EMBL" id="WZL76584.1"/>
    </source>
</evidence>
<dbReference type="Gene3D" id="3.90.1530.30">
    <property type="match status" value="1"/>
</dbReference>
<organism evidence="5 6">
    <name type="scientific">Thermatribacter velox</name>
    <dbReference type="NCBI Taxonomy" id="3039681"/>
    <lineage>
        <taxon>Bacteria</taxon>
        <taxon>Pseudomonadati</taxon>
        <taxon>Atribacterota</taxon>
        <taxon>Atribacteria</taxon>
        <taxon>Atribacterales</taxon>
        <taxon>Thermatribacteraceae</taxon>
        <taxon>Thermatribacter</taxon>
    </lineage>
</organism>
<name>A0ABZ2YC61_9BACT</name>
<dbReference type="Pfam" id="PF02195">
    <property type="entry name" value="ParB_N"/>
    <property type="match status" value="1"/>
</dbReference>
<dbReference type="InterPro" id="IPR003115">
    <property type="entry name" value="ParB_N"/>
</dbReference>
<sequence length="284" mass="31984">MSRKALGKGLGALIPGVGTLGARTIQEVEIERIRENPLQPRKEFTEEGLAELTQSILSYGILQPLLVRRLNEEEFELIAGERRLRAAKRAGLKTVPVIVEEAEESKKLELALVENLQREDLNPIEMAEGLQRLIDDFGLTHEEVAQRVGKNRSTISNLLRLLSLPEPVKEKVRQGKISVGHAKALLSLEDEKEQVELAQNIVEKSLSVREVEKKVKELSKRKAASALKFRGVISFVEEEKSVEELLTRFLGARVQVGGGKIVIHYHSEEELRRLYSLITESYIK</sequence>
<reference evidence="5 6" key="1">
    <citation type="submission" date="2023-03" db="EMBL/GenBank/DDBJ databases">
        <title>Novel Species.</title>
        <authorList>
            <person name="Ma S."/>
        </authorList>
    </citation>
    <scope>NUCLEOTIDE SEQUENCE [LARGE SCALE GENOMIC DNA]</scope>
    <source>
        <strain evidence="5 6">B11</strain>
    </source>
</reference>
<gene>
    <name evidence="5" type="ORF">QBE54_02300</name>
</gene>
<evidence type="ECO:0000259" key="4">
    <source>
        <dbReference type="SMART" id="SM00470"/>
    </source>
</evidence>
<dbReference type="PANTHER" id="PTHR33375:SF1">
    <property type="entry name" value="CHROMOSOME-PARTITIONING PROTEIN PARB-RELATED"/>
    <property type="match status" value="1"/>
</dbReference>
<dbReference type="RefSeq" id="WP_369018748.1">
    <property type="nucleotide sequence ID" value="NZ_CP121689.1"/>
</dbReference>
<dbReference type="InterPro" id="IPR036086">
    <property type="entry name" value="ParB/Sulfiredoxin_sf"/>
</dbReference>
<dbReference type="PANTHER" id="PTHR33375">
    <property type="entry name" value="CHROMOSOME-PARTITIONING PROTEIN PARB-RELATED"/>
    <property type="match status" value="1"/>
</dbReference>
<dbReference type="CDD" id="cd16393">
    <property type="entry name" value="SPO0J_N"/>
    <property type="match status" value="1"/>
</dbReference>
<protein>
    <submittedName>
        <fullName evidence="5">ParB/RepB/Spo0J family partition protein</fullName>
    </submittedName>
</protein>
<dbReference type="SUPFAM" id="SSF110849">
    <property type="entry name" value="ParB/Sulfiredoxin"/>
    <property type="match status" value="1"/>
</dbReference>
<evidence type="ECO:0000256" key="3">
    <source>
        <dbReference type="SAM" id="Coils"/>
    </source>
</evidence>
<feature type="coiled-coil region" evidence="3">
    <location>
        <begin position="201"/>
        <end position="228"/>
    </location>
</feature>
<keyword evidence="3" id="KW-0175">Coiled coil</keyword>
<evidence type="ECO:0000256" key="1">
    <source>
        <dbReference type="ARBA" id="ARBA00006295"/>
    </source>
</evidence>
<dbReference type="Proteomes" id="UP001461341">
    <property type="component" value="Chromosome"/>
</dbReference>
<dbReference type="InterPro" id="IPR050336">
    <property type="entry name" value="Chromosome_partition/occlusion"/>
</dbReference>
<dbReference type="Pfam" id="PF17762">
    <property type="entry name" value="HTH_ParB"/>
    <property type="match status" value="1"/>
</dbReference>
<dbReference type="Gene3D" id="1.10.10.2830">
    <property type="match status" value="1"/>
</dbReference>
<dbReference type="EMBL" id="CP121689">
    <property type="protein sequence ID" value="WZL76584.1"/>
    <property type="molecule type" value="Genomic_DNA"/>
</dbReference>
<evidence type="ECO:0000256" key="2">
    <source>
        <dbReference type="ARBA" id="ARBA00022829"/>
    </source>
</evidence>
<dbReference type="InterPro" id="IPR004437">
    <property type="entry name" value="ParB/RepB/Spo0J"/>
</dbReference>
<feature type="domain" description="ParB-like N-terminal" evidence="4">
    <location>
        <begin position="26"/>
        <end position="116"/>
    </location>
</feature>
<comment type="similarity">
    <text evidence="1">Belongs to the ParB family.</text>
</comment>
<dbReference type="InterPro" id="IPR041468">
    <property type="entry name" value="HTH_ParB/Spo0J"/>
</dbReference>
<keyword evidence="6" id="KW-1185">Reference proteome</keyword>
<accession>A0ABZ2YC61</accession>
<dbReference type="SUPFAM" id="SSF109709">
    <property type="entry name" value="KorB DNA-binding domain-like"/>
    <property type="match status" value="1"/>
</dbReference>
<evidence type="ECO:0000313" key="6">
    <source>
        <dbReference type="Proteomes" id="UP001461341"/>
    </source>
</evidence>
<dbReference type="NCBIfam" id="TIGR00180">
    <property type="entry name" value="parB_part"/>
    <property type="match status" value="1"/>
</dbReference>
<proteinExistence type="inferred from homology"/>
<dbReference type="SMART" id="SM00470">
    <property type="entry name" value="ParB"/>
    <property type="match status" value="1"/>
</dbReference>